<evidence type="ECO:0000313" key="2">
    <source>
        <dbReference type="EMBL" id="CAD5110897.1"/>
    </source>
</evidence>
<gene>
    <name evidence="2" type="ORF">DGYR_LOCUS253</name>
</gene>
<accession>A0A7I8V5S5</accession>
<proteinExistence type="predicted"/>
<evidence type="ECO:0000256" key="1">
    <source>
        <dbReference type="SAM" id="MobiDB-lite"/>
    </source>
</evidence>
<dbReference type="Proteomes" id="UP000549394">
    <property type="component" value="Unassembled WGS sequence"/>
</dbReference>
<evidence type="ECO:0000313" key="3">
    <source>
        <dbReference type="Proteomes" id="UP000549394"/>
    </source>
</evidence>
<feature type="compositionally biased region" description="Basic and acidic residues" evidence="1">
    <location>
        <begin position="19"/>
        <end position="31"/>
    </location>
</feature>
<reference evidence="2 3" key="1">
    <citation type="submission" date="2020-08" db="EMBL/GenBank/DDBJ databases">
        <authorList>
            <person name="Hejnol A."/>
        </authorList>
    </citation>
    <scope>NUCLEOTIDE SEQUENCE [LARGE SCALE GENOMIC DNA]</scope>
</reference>
<feature type="compositionally biased region" description="Polar residues" evidence="1">
    <location>
        <begin position="133"/>
        <end position="146"/>
    </location>
</feature>
<sequence>MQRKLSKKTSSFLPSIKKSKAEGKQRNEETMKTSSTSGISSEVFDRKGTLKPEYELYVGLKDIPDPADIEIFALQDVEFGKLDRYFNSVKTYFFAQDEGCHSFFNEIGWKIEDATLTEEEIMHTELMPAKQTEIGSVNDSTENQHNSGRKRKLTLADLRSERLEDFVSEERLDILNKYFNSVQNLANEPEEKRLCSDKSISSMEV</sequence>
<dbReference type="AlphaFoldDB" id="A0A7I8V5S5"/>
<feature type="region of interest" description="Disordered" evidence="1">
    <location>
        <begin position="129"/>
        <end position="151"/>
    </location>
</feature>
<dbReference type="EMBL" id="CAJFCJ010000001">
    <property type="protein sequence ID" value="CAD5110897.1"/>
    <property type="molecule type" value="Genomic_DNA"/>
</dbReference>
<name>A0A7I8V5S5_9ANNE</name>
<feature type="region of interest" description="Disordered" evidence="1">
    <location>
        <begin position="1"/>
        <end position="40"/>
    </location>
</feature>
<organism evidence="2 3">
    <name type="scientific">Dimorphilus gyrociliatus</name>
    <dbReference type="NCBI Taxonomy" id="2664684"/>
    <lineage>
        <taxon>Eukaryota</taxon>
        <taxon>Metazoa</taxon>
        <taxon>Spiralia</taxon>
        <taxon>Lophotrochozoa</taxon>
        <taxon>Annelida</taxon>
        <taxon>Polychaeta</taxon>
        <taxon>Polychaeta incertae sedis</taxon>
        <taxon>Dinophilidae</taxon>
        <taxon>Dimorphilus</taxon>
    </lineage>
</organism>
<keyword evidence="3" id="KW-1185">Reference proteome</keyword>
<protein>
    <submittedName>
        <fullName evidence="2">Uncharacterized protein</fullName>
    </submittedName>
</protein>
<comment type="caution">
    <text evidence="2">The sequence shown here is derived from an EMBL/GenBank/DDBJ whole genome shotgun (WGS) entry which is preliminary data.</text>
</comment>